<keyword evidence="4 5" id="KW-0472">Membrane</keyword>
<dbReference type="GO" id="GO:0000271">
    <property type="term" value="P:polysaccharide biosynthetic process"/>
    <property type="evidence" value="ECO:0007669"/>
    <property type="project" value="InterPro"/>
</dbReference>
<feature type="domain" description="Glycosyltransferase 2-like" evidence="6">
    <location>
        <begin position="149"/>
        <end position="306"/>
    </location>
</feature>
<evidence type="ECO:0000259" key="6">
    <source>
        <dbReference type="Pfam" id="PF00535"/>
    </source>
</evidence>
<dbReference type="GO" id="GO:0016020">
    <property type="term" value="C:membrane"/>
    <property type="evidence" value="ECO:0007669"/>
    <property type="project" value="UniProtKB-SubCell"/>
</dbReference>
<dbReference type="InterPro" id="IPR001173">
    <property type="entry name" value="Glyco_trans_2-like"/>
</dbReference>
<evidence type="ECO:0000259" key="7">
    <source>
        <dbReference type="Pfam" id="PF04138"/>
    </source>
</evidence>
<dbReference type="Pfam" id="PF00535">
    <property type="entry name" value="Glycos_transf_2"/>
    <property type="match status" value="1"/>
</dbReference>
<dbReference type="EMBL" id="CAFAAQ010000046">
    <property type="protein sequence ID" value="CAB4803355.1"/>
    <property type="molecule type" value="Genomic_DNA"/>
</dbReference>
<sequence>MDLLRRFALVGLIATAVDVIALLVLREQIGLPIWIADSLAVALATAVSWVLHGLVSFPDDPARRWYNRPAQYVRASAVSLLADVFVLSLLYELLHPEWWGALLVIKLPALVVAFVLRLVMYREAMFVTVRQDQQVPNPRLAATGQVRLSVIVPAYGEADRIADSVQRIRSALSSIQSDGGLQIVVVDDGSSDATAAEAERAGADLVLKQEVNAGKGSAVRAGMLAATGRVVAFTDADLSYAPEQLLLLLDGVEQGWDVVVGSRQHVETQTVVRAGRIREVGGRIINVLTGLVLLGRYRDTQCGLKAMRADVGRLIFSHAKIDGFAFDVEVFALVERYRLTLHEVPVEVQNSERSTVNVARDAFRLIRDLFRIRRWGRLGQYEVDPAEFPQAGSQA</sequence>
<evidence type="ECO:0000313" key="9">
    <source>
        <dbReference type="EMBL" id="CAB4803355.1"/>
    </source>
</evidence>
<keyword evidence="3 5" id="KW-1133">Transmembrane helix</keyword>
<organism evidence="8">
    <name type="scientific">freshwater metagenome</name>
    <dbReference type="NCBI Taxonomy" id="449393"/>
    <lineage>
        <taxon>unclassified sequences</taxon>
        <taxon>metagenomes</taxon>
        <taxon>ecological metagenomes</taxon>
    </lineage>
</organism>
<feature type="transmembrane region" description="Helical" evidence="5">
    <location>
        <begin position="31"/>
        <end position="51"/>
    </location>
</feature>
<dbReference type="EMBL" id="CAFBQW010000194">
    <property type="protein sequence ID" value="CAB5068419.1"/>
    <property type="molecule type" value="Genomic_DNA"/>
</dbReference>
<reference evidence="8" key="1">
    <citation type="submission" date="2020-05" db="EMBL/GenBank/DDBJ databases">
        <authorList>
            <person name="Chiriac C."/>
            <person name="Salcher M."/>
            <person name="Ghai R."/>
            <person name="Kavagutti S V."/>
        </authorList>
    </citation>
    <scope>NUCLEOTIDE SEQUENCE</scope>
</reference>
<gene>
    <name evidence="8" type="ORF">UFOPK2582_00755</name>
    <name evidence="9" type="ORF">UFOPK3046_00695</name>
    <name evidence="10" type="ORF">UFOPK4354_01495</name>
</gene>
<dbReference type="Pfam" id="PF04138">
    <property type="entry name" value="GtrA_DPMS_TM"/>
    <property type="match status" value="1"/>
</dbReference>
<feature type="transmembrane region" description="Helical" evidence="5">
    <location>
        <begin position="7"/>
        <end position="25"/>
    </location>
</feature>
<keyword evidence="2 5" id="KW-0812">Transmembrane</keyword>
<dbReference type="InterPro" id="IPR007267">
    <property type="entry name" value="GtrA_DPMS_TM"/>
</dbReference>
<dbReference type="AlphaFoldDB" id="A0A6J6PLG8"/>
<evidence type="ECO:0000256" key="5">
    <source>
        <dbReference type="SAM" id="Phobius"/>
    </source>
</evidence>
<accession>A0A6J6PLG8</accession>
<feature type="transmembrane region" description="Helical" evidence="5">
    <location>
        <begin position="98"/>
        <end position="120"/>
    </location>
</feature>
<dbReference type="InterPro" id="IPR029044">
    <property type="entry name" value="Nucleotide-diphossugar_trans"/>
</dbReference>
<evidence type="ECO:0000256" key="4">
    <source>
        <dbReference type="ARBA" id="ARBA00023136"/>
    </source>
</evidence>
<dbReference type="Gene3D" id="3.90.550.10">
    <property type="entry name" value="Spore Coat Polysaccharide Biosynthesis Protein SpsA, Chain A"/>
    <property type="match status" value="1"/>
</dbReference>
<dbReference type="PANTHER" id="PTHR10859">
    <property type="entry name" value="GLYCOSYL TRANSFERASE"/>
    <property type="match status" value="1"/>
</dbReference>
<evidence type="ECO:0000256" key="1">
    <source>
        <dbReference type="ARBA" id="ARBA00004141"/>
    </source>
</evidence>
<proteinExistence type="predicted"/>
<comment type="subcellular location">
    <subcellularLocation>
        <location evidence="1">Membrane</location>
        <topology evidence="1">Multi-pass membrane protein</topology>
    </subcellularLocation>
</comment>
<evidence type="ECO:0000256" key="3">
    <source>
        <dbReference type="ARBA" id="ARBA00022989"/>
    </source>
</evidence>
<evidence type="ECO:0000256" key="2">
    <source>
        <dbReference type="ARBA" id="ARBA00022692"/>
    </source>
</evidence>
<evidence type="ECO:0000313" key="8">
    <source>
        <dbReference type="EMBL" id="CAB4697308.1"/>
    </source>
</evidence>
<feature type="transmembrane region" description="Helical" evidence="5">
    <location>
        <begin position="72"/>
        <end position="92"/>
    </location>
</feature>
<dbReference type="SUPFAM" id="SSF53448">
    <property type="entry name" value="Nucleotide-diphospho-sugar transferases"/>
    <property type="match status" value="1"/>
</dbReference>
<dbReference type="GO" id="GO:0006487">
    <property type="term" value="P:protein N-linked glycosylation"/>
    <property type="evidence" value="ECO:0007669"/>
    <property type="project" value="TreeGrafter"/>
</dbReference>
<dbReference type="PANTHER" id="PTHR10859:SF91">
    <property type="entry name" value="DOLICHYL-PHOSPHATE BETA-GLUCOSYLTRANSFERASE"/>
    <property type="match status" value="1"/>
</dbReference>
<protein>
    <submittedName>
        <fullName evidence="8">Unannotated protein</fullName>
    </submittedName>
</protein>
<dbReference type="EMBL" id="CAEZXS010000073">
    <property type="protein sequence ID" value="CAB4697308.1"/>
    <property type="molecule type" value="Genomic_DNA"/>
</dbReference>
<feature type="domain" description="GtrA/DPMS transmembrane" evidence="7">
    <location>
        <begin position="6"/>
        <end position="117"/>
    </location>
</feature>
<evidence type="ECO:0000313" key="10">
    <source>
        <dbReference type="EMBL" id="CAB5068419.1"/>
    </source>
</evidence>
<name>A0A6J6PLG8_9ZZZZ</name>